<dbReference type="InterPro" id="IPR015797">
    <property type="entry name" value="NUDIX_hydrolase-like_dom_sf"/>
</dbReference>
<dbReference type="RefSeq" id="WP_212714434.1">
    <property type="nucleotide sequence ID" value="NZ_JBHSUB010000019.1"/>
</dbReference>
<dbReference type="NCBIfam" id="NF008003">
    <property type="entry name" value="PRK10729.1"/>
    <property type="match status" value="1"/>
</dbReference>
<comment type="subunit">
    <text evidence="3">Homodimer.</text>
</comment>
<dbReference type="PANTHER" id="PTHR11839:SF5">
    <property type="entry name" value="ADP-RIBOSE PYROPHOSPHATASE"/>
    <property type="match status" value="1"/>
</dbReference>
<sequence>MTEIKKSPITFGHHDVEIMTRESRYKGFFSLTSYRFRHRLFSGGMSPVIEREVLERGHAVAVLPYDPRRDQVVLIEQIRIPAYDTSETPWLLEIVAGMIGEGESDEQVARREAKEEAGLLLGRLKPVINYLSSPGGTSERITVLAGEADASTAKGSHGLAEENEDILVRVVSREQAYQWVEKGIIDNAATVIALQWLELHHRRLQEEWKAT</sequence>
<reference evidence="16" key="1">
    <citation type="journal article" date="2019" name="Int. J. Syst. Evol. Microbiol.">
        <title>The Global Catalogue of Microorganisms (GCM) 10K type strain sequencing project: providing services to taxonomists for standard genome sequencing and annotation.</title>
        <authorList>
            <consortium name="The Broad Institute Genomics Platform"/>
            <consortium name="The Broad Institute Genome Sequencing Center for Infectious Disease"/>
            <person name="Wu L."/>
            <person name="Ma J."/>
        </authorList>
    </citation>
    <scope>NUCLEOTIDE SEQUENCE [LARGE SCALE GENOMIC DNA]</scope>
    <source>
        <strain evidence="16">CGMCC 1.18518</strain>
    </source>
</reference>
<proteinExistence type="inferred from homology"/>
<keyword evidence="6" id="KW-0479">Metal-binding</keyword>
<evidence type="ECO:0000313" key="15">
    <source>
        <dbReference type="EMBL" id="MFC6379570.1"/>
    </source>
</evidence>
<evidence type="ECO:0000256" key="9">
    <source>
        <dbReference type="ARBA" id="ARBA00025164"/>
    </source>
</evidence>
<evidence type="ECO:0000256" key="13">
    <source>
        <dbReference type="ARBA" id="ARBA00049546"/>
    </source>
</evidence>
<dbReference type="EC" id="3.6.1.13" evidence="4"/>
<evidence type="ECO:0000256" key="5">
    <source>
        <dbReference type="ARBA" id="ARBA00013297"/>
    </source>
</evidence>
<dbReference type="GO" id="GO:0047631">
    <property type="term" value="F:ADP-ribose diphosphatase activity"/>
    <property type="evidence" value="ECO:0007669"/>
    <property type="project" value="UniProtKB-EC"/>
</dbReference>
<keyword evidence="16" id="KW-1185">Reference proteome</keyword>
<gene>
    <name evidence="15" type="primary">nudF</name>
    <name evidence="15" type="ORF">ACFP9W_16080</name>
</gene>
<comment type="cofactor">
    <cofactor evidence="1">
        <name>Mg(2+)</name>
        <dbReference type="ChEBI" id="CHEBI:18420"/>
    </cofactor>
</comment>
<dbReference type="SUPFAM" id="SSF55811">
    <property type="entry name" value="Nudix"/>
    <property type="match status" value="1"/>
</dbReference>
<dbReference type="NCBIfam" id="TIGR00052">
    <property type="entry name" value="nudix-type nucleoside diphosphatase, YffH/AdpP family"/>
    <property type="match status" value="1"/>
</dbReference>
<dbReference type="Gene3D" id="3.90.79.10">
    <property type="entry name" value="Nucleoside Triphosphate Pyrophosphohydrolase"/>
    <property type="match status" value="1"/>
</dbReference>
<evidence type="ECO:0000256" key="1">
    <source>
        <dbReference type="ARBA" id="ARBA00001946"/>
    </source>
</evidence>
<evidence type="ECO:0000256" key="12">
    <source>
        <dbReference type="ARBA" id="ARBA00033056"/>
    </source>
</evidence>
<dbReference type="EMBL" id="JBHSUB010000019">
    <property type="protein sequence ID" value="MFC6379570.1"/>
    <property type="molecule type" value="Genomic_DNA"/>
</dbReference>
<dbReference type="PROSITE" id="PS00893">
    <property type="entry name" value="NUDIX_BOX"/>
    <property type="match status" value="1"/>
</dbReference>
<dbReference type="InterPro" id="IPR020084">
    <property type="entry name" value="NUDIX_hydrolase_CS"/>
</dbReference>
<keyword evidence="7 15" id="KW-0378">Hydrolase</keyword>
<comment type="similarity">
    <text evidence="2">Belongs to the Nudix hydrolase family. NudF subfamily.</text>
</comment>
<keyword evidence="8" id="KW-0460">Magnesium</keyword>
<evidence type="ECO:0000256" key="7">
    <source>
        <dbReference type="ARBA" id="ARBA00022801"/>
    </source>
</evidence>
<dbReference type="PANTHER" id="PTHR11839">
    <property type="entry name" value="UDP/ADP-SUGAR PYROPHOSPHATASE"/>
    <property type="match status" value="1"/>
</dbReference>
<name>A0ABW1W2T8_9GAMM</name>
<dbReference type="InterPro" id="IPR004385">
    <property type="entry name" value="NDP_pyrophosphatase"/>
</dbReference>
<dbReference type="PROSITE" id="PS51462">
    <property type="entry name" value="NUDIX"/>
    <property type="match status" value="1"/>
</dbReference>
<feature type="domain" description="Nudix hydrolase" evidence="14">
    <location>
        <begin position="55"/>
        <end position="193"/>
    </location>
</feature>
<comment type="function">
    <text evidence="9">Acts on ADP-mannose and ADP-glucose as well as ADP-ribose. Prevents glycogen biosynthesis. The reaction catalyzed by this enzyme is a limiting step of the gluconeogenic process.</text>
</comment>
<comment type="caution">
    <text evidence="15">The sequence shown here is derived from an EMBL/GenBank/DDBJ whole genome shotgun (WGS) entry which is preliminary data.</text>
</comment>
<evidence type="ECO:0000313" key="16">
    <source>
        <dbReference type="Proteomes" id="UP001596230"/>
    </source>
</evidence>
<evidence type="ECO:0000256" key="2">
    <source>
        <dbReference type="ARBA" id="ARBA00007482"/>
    </source>
</evidence>
<organism evidence="15 16">
    <name type="scientific">Tatumella terrea</name>
    <dbReference type="NCBI Taxonomy" id="419007"/>
    <lineage>
        <taxon>Bacteria</taxon>
        <taxon>Pseudomonadati</taxon>
        <taxon>Pseudomonadota</taxon>
        <taxon>Gammaproteobacteria</taxon>
        <taxon>Enterobacterales</taxon>
        <taxon>Erwiniaceae</taxon>
        <taxon>Tatumella</taxon>
    </lineage>
</organism>
<dbReference type="CDD" id="cd24155">
    <property type="entry name" value="NUDIX_ADPRase"/>
    <property type="match status" value="1"/>
</dbReference>
<evidence type="ECO:0000259" key="14">
    <source>
        <dbReference type="PROSITE" id="PS51462"/>
    </source>
</evidence>
<evidence type="ECO:0000256" key="10">
    <source>
        <dbReference type="ARBA" id="ARBA00030162"/>
    </source>
</evidence>
<evidence type="ECO:0000256" key="3">
    <source>
        <dbReference type="ARBA" id="ARBA00011738"/>
    </source>
</evidence>
<evidence type="ECO:0000256" key="8">
    <source>
        <dbReference type="ARBA" id="ARBA00022842"/>
    </source>
</evidence>
<evidence type="ECO:0000256" key="4">
    <source>
        <dbReference type="ARBA" id="ARBA00012453"/>
    </source>
</evidence>
<protein>
    <recommendedName>
        <fullName evidence="5">ADP-ribose pyrophosphatase</fullName>
        <ecNumber evidence="4">3.6.1.13</ecNumber>
    </recommendedName>
    <alternativeName>
        <fullName evidence="10">ADP-ribose diphosphatase</fullName>
    </alternativeName>
    <alternativeName>
        <fullName evidence="12">ADP-ribose phosphohydrolase</fullName>
    </alternativeName>
    <alternativeName>
        <fullName evidence="11">Adenosine diphosphoribose pyrophosphatase</fullName>
    </alternativeName>
</protein>
<evidence type="ECO:0000256" key="11">
    <source>
        <dbReference type="ARBA" id="ARBA00030308"/>
    </source>
</evidence>
<accession>A0ABW1W2T8</accession>
<dbReference type="InterPro" id="IPR000086">
    <property type="entry name" value="NUDIX_hydrolase_dom"/>
</dbReference>
<evidence type="ECO:0000256" key="6">
    <source>
        <dbReference type="ARBA" id="ARBA00022723"/>
    </source>
</evidence>
<dbReference type="Proteomes" id="UP001596230">
    <property type="component" value="Unassembled WGS sequence"/>
</dbReference>
<dbReference type="Pfam" id="PF00293">
    <property type="entry name" value="NUDIX"/>
    <property type="match status" value="1"/>
</dbReference>
<comment type="catalytic activity">
    <reaction evidence="13">
        <text>ADP-D-ribose + H2O = D-ribose 5-phosphate + AMP + 2 H(+)</text>
        <dbReference type="Rhea" id="RHEA:10412"/>
        <dbReference type="ChEBI" id="CHEBI:15377"/>
        <dbReference type="ChEBI" id="CHEBI:15378"/>
        <dbReference type="ChEBI" id="CHEBI:57967"/>
        <dbReference type="ChEBI" id="CHEBI:78346"/>
        <dbReference type="ChEBI" id="CHEBI:456215"/>
        <dbReference type="EC" id="3.6.1.13"/>
    </reaction>
</comment>